<keyword evidence="3" id="KW-1185">Reference proteome</keyword>
<evidence type="ECO:0000313" key="2">
    <source>
        <dbReference type="EMBL" id="OYR54988.1"/>
    </source>
</evidence>
<sequence length="67" mass="7384">MLDSPKAGERQVTALVEIAETVVGTPTPTTFEDVSEGVETFFCGEPKADDEPCEREVDDPDDICWQH</sequence>
<evidence type="ECO:0000313" key="3">
    <source>
        <dbReference type="Proteomes" id="UP000216308"/>
    </source>
</evidence>
<feature type="region of interest" description="Disordered" evidence="1">
    <location>
        <begin position="45"/>
        <end position="67"/>
    </location>
</feature>
<dbReference type="Proteomes" id="UP000216308">
    <property type="component" value="Unassembled WGS sequence"/>
</dbReference>
<dbReference type="OrthoDB" id="385825at2157"/>
<dbReference type="RefSeq" id="WP_094533589.1">
    <property type="nucleotide sequence ID" value="NZ_NHPJ01000109.1"/>
</dbReference>
<comment type="caution">
    <text evidence="2">The sequence shown here is derived from an EMBL/GenBank/DDBJ whole genome shotgun (WGS) entry which is preliminary data.</text>
</comment>
<protein>
    <submittedName>
        <fullName evidence="2">Uncharacterized protein</fullName>
    </submittedName>
</protein>
<gene>
    <name evidence="2" type="ORF">DJ70_12690</name>
</gene>
<feature type="compositionally biased region" description="Acidic residues" evidence="1">
    <location>
        <begin position="51"/>
        <end position="67"/>
    </location>
</feature>
<reference evidence="2 3" key="1">
    <citation type="journal article" date="2014" name="Front. Microbiol.">
        <title>Population and genomic analysis of the genus Halorubrum.</title>
        <authorList>
            <person name="Fullmer M.S."/>
            <person name="Soucy S.M."/>
            <person name="Swithers K.S."/>
            <person name="Makkay A.M."/>
            <person name="Wheeler R."/>
            <person name="Ventosa A."/>
            <person name="Gogarten J.P."/>
            <person name="Papke R.T."/>
        </authorList>
    </citation>
    <scope>NUCLEOTIDE SEQUENCE [LARGE SCALE GENOMIC DNA]</scope>
    <source>
        <strain evidence="2 3">Cb34</strain>
    </source>
</reference>
<evidence type="ECO:0000256" key="1">
    <source>
        <dbReference type="SAM" id="MobiDB-lite"/>
    </source>
</evidence>
<dbReference type="AlphaFoldDB" id="A0A256IEK4"/>
<accession>A0A256IEK4</accession>
<dbReference type="EMBL" id="NHPJ01000109">
    <property type="protein sequence ID" value="OYR54988.1"/>
    <property type="molecule type" value="Genomic_DNA"/>
</dbReference>
<proteinExistence type="predicted"/>
<organism evidence="2 3">
    <name type="scientific">Halorubrum halodurans</name>
    <dbReference type="NCBI Taxonomy" id="1383851"/>
    <lineage>
        <taxon>Archaea</taxon>
        <taxon>Methanobacteriati</taxon>
        <taxon>Methanobacteriota</taxon>
        <taxon>Stenosarchaea group</taxon>
        <taxon>Halobacteria</taxon>
        <taxon>Halobacteriales</taxon>
        <taxon>Haloferacaceae</taxon>
        <taxon>Halorubrum</taxon>
    </lineage>
</organism>
<name>A0A256IEK4_9EURY</name>